<evidence type="ECO:0000256" key="1">
    <source>
        <dbReference type="ARBA" id="ARBA00022793"/>
    </source>
</evidence>
<proteinExistence type="predicted"/>
<gene>
    <name evidence="5" type="ORF">ICT70_09180</name>
</gene>
<protein>
    <submittedName>
        <fullName evidence="5">Phosphatidylserine decarboxylase</fullName>
    </submittedName>
</protein>
<comment type="caution">
    <text evidence="5">The sequence shown here is derived from an EMBL/GenBank/DDBJ whole genome shotgun (WGS) entry which is preliminary data.</text>
</comment>
<dbReference type="GO" id="GO:0008654">
    <property type="term" value="P:phospholipid biosynthetic process"/>
    <property type="evidence" value="ECO:0007669"/>
    <property type="project" value="InterPro"/>
</dbReference>
<dbReference type="EMBL" id="JACWUN010000009">
    <property type="protein sequence ID" value="MBD1400842.1"/>
    <property type="molecule type" value="Genomic_DNA"/>
</dbReference>
<reference evidence="5" key="1">
    <citation type="submission" date="2020-09" db="EMBL/GenBank/DDBJ databases">
        <title>Pelobacter alkaliphilus sp. nov., a novel anaerobic arsenate-reducing bacterium from terrestrial mud volcano.</title>
        <authorList>
            <person name="Khomyakova M.A."/>
            <person name="Merkel A.Y."/>
            <person name="Slobodkin A.I."/>
        </authorList>
    </citation>
    <scope>NUCLEOTIDE SEQUENCE</scope>
    <source>
        <strain evidence="5">M08fum</strain>
    </source>
</reference>
<keyword evidence="3" id="KW-0456">Lyase</keyword>
<keyword evidence="1" id="KW-0210">Decarboxylase</keyword>
<dbReference type="RefSeq" id="WP_191155805.1">
    <property type="nucleotide sequence ID" value="NZ_JACWUN010000009.1"/>
</dbReference>
<evidence type="ECO:0000313" key="5">
    <source>
        <dbReference type="EMBL" id="MBD1400842.1"/>
    </source>
</evidence>
<keyword evidence="6" id="KW-1185">Reference proteome</keyword>
<dbReference type="AlphaFoldDB" id="A0A8J6QYS9"/>
<name>A0A8J6QYS9_9BACT</name>
<evidence type="ECO:0000256" key="3">
    <source>
        <dbReference type="ARBA" id="ARBA00023239"/>
    </source>
</evidence>
<sequence length="336" mass="38551">MQQLHQYIERHSGRICDEQLIGDPLIQWLYHPIREKAPQLFQLLISARPSALLSWWHYSRMLNGRLSTKTRALLASGGVMIECLEPPERLNTARKVFERQIRYWVYRPLPKEKEAILSPADAKALVGSLSNHPYLEIKGHFFDLPELLGNRPLWRESFAFADFTVFRLTPEKYHYNHTPVAGRVVDFYQIEGTFHSCNPGAIVAEVTPYSKNRRVVTIIDTDVPDGSGIGLVAMIEVVAMMIGEIEQFYCEDQYHAPQPIKIGMFLRKGVPKSRYRPGSSTDILLFQPGRVRFADDLIRNQQRSDVRSRFTSGFKKPLVETDIQVRSLLALPAETD</sequence>
<dbReference type="GO" id="GO:0004609">
    <property type="term" value="F:phosphatidylserine decarboxylase activity"/>
    <property type="evidence" value="ECO:0007669"/>
    <property type="project" value="InterPro"/>
</dbReference>
<dbReference type="Proteomes" id="UP000632828">
    <property type="component" value="Unassembled WGS sequence"/>
</dbReference>
<evidence type="ECO:0000256" key="2">
    <source>
        <dbReference type="ARBA" id="ARBA00023145"/>
    </source>
</evidence>
<dbReference type="InterPro" id="IPR003817">
    <property type="entry name" value="PS_Dcarbxylase"/>
</dbReference>
<keyword evidence="4" id="KW-0670">Pyruvate</keyword>
<evidence type="ECO:0000256" key="4">
    <source>
        <dbReference type="ARBA" id="ARBA00023317"/>
    </source>
</evidence>
<evidence type="ECO:0000313" key="6">
    <source>
        <dbReference type="Proteomes" id="UP000632828"/>
    </source>
</evidence>
<dbReference type="Pfam" id="PF02666">
    <property type="entry name" value="PS_Dcarbxylase"/>
    <property type="match status" value="1"/>
</dbReference>
<organism evidence="5 6">
    <name type="scientific">Pelovirga terrestris</name>
    <dbReference type="NCBI Taxonomy" id="2771352"/>
    <lineage>
        <taxon>Bacteria</taxon>
        <taxon>Pseudomonadati</taxon>
        <taxon>Thermodesulfobacteriota</taxon>
        <taxon>Desulfuromonadia</taxon>
        <taxon>Geobacterales</taxon>
        <taxon>Geobacteraceae</taxon>
        <taxon>Pelovirga</taxon>
    </lineage>
</organism>
<accession>A0A8J6QYS9</accession>
<keyword evidence="2" id="KW-0865">Zymogen</keyword>
<dbReference type="PANTHER" id="PTHR10067">
    <property type="entry name" value="PHOSPHATIDYLSERINE DECARBOXYLASE"/>
    <property type="match status" value="1"/>
</dbReference>